<dbReference type="Gene3D" id="3.40.470.10">
    <property type="entry name" value="Uracil-DNA glycosylase-like domain"/>
    <property type="match status" value="1"/>
</dbReference>
<keyword evidence="10" id="KW-0234">DNA repair</keyword>
<evidence type="ECO:0000256" key="13">
    <source>
        <dbReference type="ARBA" id="ARBA00061261"/>
    </source>
</evidence>
<comment type="caution">
    <text evidence="19">The sequence shown here is derived from an EMBL/GenBank/DDBJ whole genome shotgun (WGS) entry which is preliminary data.</text>
</comment>
<evidence type="ECO:0000256" key="12">
    <source>
        <dbReference type="ARBA" id="ARBA00052915"/>
    </source>
</evidence>
<evidence type="ECO:0000256" key="6">
    <source>
        <dbReference type="ARBA" id="ARBA00022853"/>
    </source>
</evidence>
<evidence type="ECO:0000313" key="20">
    <source>
        <dbReference type="Proteomes" id="UP000654370"/>
    </source>
</evidence>
<evidence type="ECO:0000256" key="3">
    <source>
        <dbReference type="ARBA" id="ARBA00022763"/>
    </source>
</evidence>
<keyword evidence="3" id="KW-0227">DNA damage</keyword>
<gene>
    <name evidence="19" type="ORF">INT43_003985</name>
</gene>
<dbReference type="InterPro" id="IPR036895">
    <property type="entry name" value="Uracil-DNA_glycosylase-like_sf"/>
</dbReference>
<protein>
    <recommendedName>
        <fullName evidence="16">G/T mismatch-specific thymine DNA glycosylase</fullName>
        <ecNumber evidence="15">3.2.2.29</ecNumber>
    </recommendedName>
    <alternativeName>
        <fullName evidence="17">Thymine-DNA glycosylase</fullName>
    </alternativeName>
</protein>
<keyword evidence="5" id="KW-0832">Ubl conjugation</keyword>
<comment type="subcellular location">
    <subcellularLocation>
        <location evidence="1">Nucleus</location>
    </subcellularLocation>
</comment>
<evidence type="ECO:0000256" key="17">
    <source>
        <dbReference type="ARBA" id="ARBA00083221"/>
    </source>
</evidence>
<dbReference type="Pfam" id="PF03167">
    <property type="entry name" value="UDG"/>
    <property type="match status" value="1"/>
</dbReference>
<dbReference type="EC" id="3.2.2.29" evidence="15"/>
<dbReference type="PANTHER" id="PTHR12159:SF9">
    <property type="entry name" value="G_T MISMATCH-SPECIFIC THYMINE DNA GLYCOSYLASE"/>
    <property type="match status" value="1"/>
</dbReference>
<dbReference type="GO" id="GO:0003677">
    <property type="term" value="F:DNA binding"/>
    <property type="evidence" value="ECO:0007669"/>
    <property type="project" value="UniProtKB-ARBA"/>
</dbReference>
<evidence type="ECO:0000256" key="14">
    <source>
        <dbReference type="ARBA" id="ARBA00064519"/>
    </source>
</evidence>
<dbReference type="AlphaFoldDB" id="A0A8H7PVY6"/>
<evidence type="ECO:0000259" key="18">
    <source>
        <dbReference type="Pfam" id="PF03167"/>
    </source>
</evidence>
<proteinExistence type="inferred from homology"/>
<evidence type="ECO:0000256" key="2">
    <source>
        <dbReference type="ARBA" id="ARBA00022499"/>
    </source>
</evidence>
<keyword evidence="2" id="KW-1017">Isopeptide bond</keyword>
<dbReference type="GO" id="GO:0004844">
    <property type="term" value="F:uracil DNA N-glycosylase activity"/>
    <property type="evidence" value="ECO:0007669"/>
    <property type="project" value="TreeGrafter"/>
</dbReference>
<dbReference type="EMBL" id="JAEPQZ010000006">
    <property type="protein sequence ID" value="KAG2180196.1"/>
    <property type="molecule type" value="Genomic_DNA"/>
</dbReference>
<dbReference type="FunFam" id="3.40.470.10:FF:000002">
    <property type="entry name" value="G/T mismatch-specific thymine DNA glycosylase"/>
    <property type="match status" value="1"/>
</dbReference>
<dbReference type="InterPro" id="IPR005122">
    <property type="entry name" value="Uracil-DNA_glycosylase-like"/>
</dbReference>
<evidence type="ECO:0000256" key="11">
    <source>
        <dbReference type="ARBA" id="ARBA00023242"/>
    </source>
</evidence>
<dbReference type="SUPFAM" id="SSF52141">
    <property type="entry name" value="Uracil-DNA glycosylase-like"/>
    <property type="match status" value="1"/>
</dbReference>
<dbReference type="CDD" id="cd10028">
    <property type="entry name" value="UDG-F2_TDG_MUG"/>
    <property type="match status" value="1"/>
</dbReference>
<dbReference type="GO" id="GO:0005654">
    <property type="term" value="C:nucleoplasm"/>
    <property type="evidence" value="ECO:0007669"/>
    <property type="project" value="UniProtKB-ARBA"/>
</dbReference>
<keyword evidence="20" id="KW-1185">Reference proteome</keyword>
<name>A0A8H7PVY6_MORIS</name>
<dbReference type="InterPro" id="IPR015637">
    <property type="entry name" value="MUG/TDG"/>
</dbReference>
<organism evidence="19 20">
    <name type="scientific">Mortierella isabellina</name>
    <name type="common">Filamentous fungus</name>
    <name type="synonym">Umbelopsis isabellina</name>
    <dbReference type="NCBI Taxonomy" id="91625"/>
    <lineage>
        <taxon>Eukaryota</taxon>
        <taxon>Fungi</taxon>
        <taxon>Fungi incertae sedis</taxon>
        <taxon>Mucoromycota</taxon>
        <taxon>Mucoromycotina</taxon>
        <taxon>Umbelopsidomycetes</taxon>
        <taxon>Umbelopsidales</taxon>
        <taxon>Umbelopsidaceae</taxon>
        <taxon>Umbelopsis</taxon>
    </lineage>
</organism>
<evidence type="ECO:0000256" key="9">
    <source>
        <dbReference type="ARBA" id="ARBA00023163"/>
    </source>
</evidence>
<comment type="subunit">
    <text evidence="14">Homodimer. Interacts with AICDA and GADD45A.</text>
</comment>
<evidence type="ECO:0000256" key="8">
    <source>
        <dbReference type="ARBA" id="ARBA00023159"/>
    </source>
</evidence>
<evidence type="ECO:0000256" key="16">
    <source>
        <dbReference type="ARBA" id="ARBA00071248"/>
    </source>
</evidence>
<dbReference type="GO" id="GO:0032183">
    <property type="term" value="F:SUMO binding"/>
    <property type="evidence" value="ECO:0007669"/>
    <property type="project" value="UniProtKB-ARBA"/>
</dbReference>
<accession>A0A8H7PVY6</accession>
<dbReference type="PANTHER" id="PTHR12159">
    <property type="entry name" value="G/T AND G/U MISMATCH-SPECIFIC DNA GLYCOSYLASE"/>
    <property type="match status" value="1"/>
</dbReference>
<dbReference type="GO" id="GO:0040029">
    <property type="term" value="P:epigenetic regulation of gene expression"/>
    <property type="evidence" value="ECO:0007669"/>
    <property type="project" value="UniProtKB-ARBA"/>
</dbReference>
<reference evidence="19" key="1">
    <citation type="submission" date="2020-12" db="EMBL/GenBank/DDBJ databases">
        <title>Metabolic potential, ecology and presence of endohyphal bacteria is reflected in genomic diversity of Mucoromycotina.</title>
        <authorList>
            <person name="Muszewska A."/>
            <person name="Okrasinska A."/>
            <person name="Steczkiewicz K."/>
            <person name="Drgas O."/>
            <person name="Orlowska M."/>
            <person name="Perlinska-Lenart U."/>
            <person name="Aleksandrzak-Piekarczyk T."/>
            <person name="Szatraj K."/>
            <person name="Zielenkiewicz U."/>
            <person name="Pilsyk S."/>
            <person name="Malc E."/>
            <person name="Mieczkowski P."/>
            <person name="Kruszewska J.S."/>
            <person name="Biernat P."/>
            <person name="Pawlowska J."/>
        </authorList>
    </citation>
    <scope>NUCLEOTIDE SEQUENCE</scope>
    <source>
        <strain evidence="19">WA0000067209</strain>
    </source>
</reference>
<dbReference type="OrthoDB" id="565731at2759"/>
<keyword evidence="8" id="KW-0010">Activator</keyword>
<comment type="similarity">
    <text evidence="13">Belongs to the uracil-DNA glycosylase (UDG) superfamily. TDG/mug family.</text>
</comment>
<evidence type="ECO:0000256" key="1">
    <source>
        <dbReference type="ARBA" id="ARBA00004123"/>
    </source>
</evidence>
<evidence type="ECO:0000256" key="5">
    <source>
        <dbReference type="ARBA" id="ARBA00022843"/>
    </source>
</evidence>
<dbReference type="GO" id="GO:0141016">
    <property type="term" value="F:G/T mismatch-specific thymine-DNA glycosylase activity"/>
    <property type="evidence" value="ECO:0007669"/>
    <property type="project" value="UniProtKB-EC"/>
</dbReference>
<dbReference type="Proteomes" id="UP000654370">
    <property type="component" value="Unassembled WGS sequence"/>
</dbReference>
<evidence type="ECO:0000256" key="7">
    <source>
        <dbReference type="ARBA" id="ARBA00023015"/>
    </source>
</evidence>
<evidence type="ECO:0000256" key="4">
    <source>
        <dbReference type="ARBA" id="ARBA00022801"/>
    </source>
</evidence>
<keyword evidence="9" id="KW-0804">Transcription</keyword>
<sequence>MESVAEFIQHIGKKMPLKSSSPTSKVKNKVLASPYFKPDRNFYKGERLRLKSTTFQSQKEVQNEDVLIPVPDILDYDLRVLFVGINGGITSSRKGHHFASPTNHFWPCLSGSGLVDRKLTFEDDTLLPKSYGIGFTNLTSRVSRRATDLTIDEQRANIPQLTQKIRQYKPTWVAFVGIGIYQIYSGEKKVVAGLQETTIAWPQGSGSSKVYVMPSTSGLVAAYHKKDKMKYFVELGHLVNGTHVDLSLQEAN</sequence>
<keyword evidence="6" id="KW-0156">Chromatin regulator</keyword>
<dbReference type="GO" id="GO:0006285">
    <property type="term" value="P:base-excision repair, AP site formation"/>
    <property type="evidence" value="ECO:0007669"/>
    <property type="project" value="InterPro"/>
</dbReference>
<evidence type="ECO:0000256" key="15">
    <source>
        <dbReference type="ARBA" id="ARBA00066769"/>
    </source>
</evidence>
<evidence type="ECO:0000256" key="10">
    <source>
        <dbReference type="ARBA" id="ARBA00023204"/>
    </source>
</evidence>
<keyword evidence="11" id="KW-0539">Nucleus</keyword>
<evidence type="ECO:0000313" key="19">
    <source>
        <dbReference type="EMBL" id="KAG2180196.1"/>
    </source>
</evidence>
<keyword evidence="4" id="KW-0378">Hydrolase</keyword>
<feature type="domain" description="Uracil-DNA glycosylase-like" evidence="18">
    <location>
        <begin position="72"/>
        <end position="227"/>
    </location>
</feature>
<keyword evidence="7" id="KW-0805">Transcription regulation</keyword>
<comment type="catalytic activity">
    <reaction evidence="12">
        <text>Hydrolyzes mismatched double-stranded DNA and polynucleotides, releasing free thymine.</text>
        <dbReference type="EC" id="3.2.2.29"/>
    </reaction>
</comment>